<keyword evidence="4" id="KW-0564">Palmitate</keyword>
<dbReference type="Pfam" id="PF03180">
    <property type="entry name" value="Lipoprotein_9"/>
    <property type="match status" value="1"/>
</dbReference>
<dbReference type="PIRSF" id="PIRSF002854">
    <property type="entry name" value="MetQ"/>
    <property type="match status" value="1"/>
</dbReference>
<dbReference type="InterPro" id="IPR004872">
    <property type="entry name" value="Lipoprotein_NlpA"/>
</dbReference>
<evidence type="ECO:0000256" key="1">
    <source>
        <dbReference type="ARBA" id="ARBA00004635"/>
    </source>
</evidence>
<dbReference type="RefSeq" id="WP_033499206.1">
    <property type="nucleotide sequence ID" value="NZ_JDUX01000001.1"/>
</dbReference>
<dbReference type="AlphaFoldDB" id="A0A087DMD2"/>
<reference evidence="9 10" key="1">
    <citation type="submission" date="2014-03" db="EMBL/GenBank/DDBJ databases">
        <title>Genomics of Bifidobacteria.</title>
        <authorList>
            <person name="Ventura M."/>
            <person name="Milani C."/>
            <person name="Lugli G.A."/>
        </authorList>
    </citation>
    <scope>NUCLEOTIDE SEQUENCE [LARGE SCALE GENOMIC DNA]</scope>
    <source>
        <strain evidence="10">JCM 15918</strain>
    </source>
</reference>
<feature type="lipid moiety-binding region" description="S-diacylglycerol cysteine" evidence="7">
    <location>
        <position position="31"/>
    </location>
</feature>
<dbReference type="Proteomes" id="UP000029091">
    <property type="component" value="Unassembled WGS sequence"/>
</dbReference>
<keyword evidence="2 8" id="KW-0732">Signal</keyword>
<dbReference type="GO" id="GO:0016020">
    <property type="term" value="C:membrane"/>
    <property type="evidence" value="ECO:0007669"/>
    <property type="project" value="UniProtKB-SubCell"/>
</dbReference>
<comment type="subcellular location">
    <subcellularLocation>
        <location evidence="1">Membrane</location>
        <topology evidence="1">Lipid-anchor</topology>
    </subcellularLocation>
</comment>
<evidence type="ECO:0000313" key="9">
    <source>
        <dbReference type="EMBL" id="KFI96682.1"/>
    </source>
</evidence>
<dbReference type="PANTHER" id="PTHR30429:SF0">
    <property type="entry name" value="METHIONINE-BINDING LIPOPROTEIN METQ"/>
    <property type="match status" value="1"/>
</dbReference>
<evidence type="ECO:0000256" key="7">
    <source>
        <dbReference type="PIRSR" id="PIRSR002854-1"/>
    </source>
</evidence>
<dbReference type="PROSITE" id="PS51257">
    <property type="entry name" value="PROKAR_LIPOPROTEIN"/>
    <property type="match status" value="1"/>
</dbReference>
<dbReference type="Gene3D" id="3.40.190.10">
    <property type="entry name" value="Periplasmic binding protein-like II"/>
    <property type="match status" value="2"/>
</dbReference>
<keyword evidence="5 6" id="KW-0449">Lipoprotein</keyword>
<feature type="signal peptide" evidence="8">
    <location>
        <begin position="1"/>
        <end position="29"/>
    </location>
</feature>
<comment type="similarity">
    <text evidence="6">Belongs to the nlpA lipoprotein family.</text>
</comment>
<evidence type="ECO:0000256" key="6">
    <source>
        <dbReference type="PIRNR" id="PIRNR002854"/>
    </source>
</evidence>
<feature type="chain" id="PRO_5039484261" description="Lipoprotein" evidence="8">
    <location>
        <begin position="30"/>
        <end position="292"/>
    </location>
</feature>
<evidence type="ECO:0000256" key="5">
    <source>
        <dbReference type="ARBA" id="ARBA00023288"/>
    </source>
</evidence>
<evidence type="ECO:0000256" key="2">
    <source>
        <dbReference type="ARBA" id="ARBA00022729"/>
    </source>
</evidence>
<organism evidence="9 10">
    <name type="scientific">Bifidobacterium adolescentis JCM 15918</name>
    <dbReference type="NCBI Taxonomy" id="1437612"/>
    <lineage>
        <taxon>Bacteria</taxon>
        <taxon>Bacillati</taxon>
        <taxon>Actinomycetota</taxon>
        <taxon>Actinomycetes</taxon>
        <taxon>Bifidobacteriales</taxon>
        <taxon>Bifidobacteriaceae</taxon>
        <taxon>Bifidobacterium</taxon>
    </lineage>
</organism>
<evidence type="ECO:0000256" key="4">
    <source>
        <dbReference type="ARBA" id="ARBA00023139"/>
    </source>
</evidence>
<evidence type="ECO:0000256" key="3">
    <source>
        <dbReference type="ARBA" id="ARBA00023136"/>
    </source>
</evidence>
<dbReference type="EMBL" id="JGZQ01000008">
    <property type="protein sequence ID" value="KFI96682.1"/>
    <property type="molecule type" value="Genomic_DNA"/>
</dbReference>
<evidence type="ECO:0000313" key="10">
    <source>
        <dbReference type="Proteomes" id="UP000029091"/>
    </source>
</evidence>
<dbReference type="SUPFAM" id="SSF53850">
    <property type="entry name" value="Periplasmic binding protein-like II"/>
    <property type="match status" value="1"/>
</dbReference>
<protein>
    <recommendedName>
        <fullName evidence="6">Lipoprotein</fullName>
    </recommendedName>
</protein>
<keyword evidence="3" id="KW-0472">Membrane</keyword>
<dbReference type="PANTHER" id="PTHR30429">
    <property type="entry name" value="D-METHIONINE-BINDING LIPOPROTEIN METQ"/>
    <property type="match status" value="1"/>
</dbReference>
<proteinExistence type="inferred from homology"/>
<accession>A0A087DMD2</accession>
<comment type="caution">
    <text evidence="9">The sequence shown here is derived from an EMBL/GenBank/DDBJ whole genome shotgun (WGS) entry which is preliminary data.</text>
</comment>
<sequence>MTITIFKKASGVKRAIAAVLAATTLVSVAACGSNNNSFASSDTLNASEGKTTKITVGVCPGPYGDMVDKVIAPLLKDDGFELKTKLFNDYVQPDKALASGSIQANLMQHINYLNKFTKDNNLDLTSLGQVPTLGLGIYSKKYKSIKDIKDGSTVSIAADGSNLARSLGVLEQQGLVTLKGDVDSTKASVNDIKDNPKNLKIKTLDAAQLARSVDTVDVALVPGNFAWAAGLKPSEALAMEKQDEGVINVFVVNTKDVDSDFGKAVKKLLTSQEFKDAIAKSEFKDFGKPTTW</sequence>
<name>A0A087DMD2_BIFAD</name>
<gene>
    <name evidence="9" type="ORF">BSTER_0525</name>
</gene>
<evidence type="ECO:0000256" key="8">
    <source>
        <dbReference type="SAM" id="SignalP"/>
    </source>
</evidence>